<dbReference type="EMBL" id="RWGY01000002">
    <property type="protein sequence ID" value="TVU50717.1"/>
    <property type="molecule type" value="Genomic_DNA"/>
</dbReference>
<dbReference type="AlphaFoldDB" id="A0A5J9WS22"/>
<dbReference type="PANTHER" id="PTHR45749">
    <property type="match status" value="1"/>
</dbReference>
<comment type="caution">
    <text evidence="2">The sequence shown here is derived from an EMBL/GenBank/DDBJ whole genome shotgun (WGS) entry which is preliminary data.</text>
</comment>
<evidence type="ECO:0000313" key="3">
    <source>
        <dbReference type="Proteomes" id="UP000324897"/>
    </source>
</evidence>
<dbReference type="Gramene" id="TVU50717">
    <property type="protein sequence ID" value="TVU50717"/>
    <property type="gene ID" value="EJB05_02104"/>
</dbReference>
<name>A0A5J9WS22_9POAL</name>
<keyword evidence="3" id="KW-1185">Reference proteome</keyword>
<dbReference type="PANTHER" id="PTHR45749:SF35">
    <property type="entry name" value="AC-LIKE TRANSPOSASE-RELATED"/>
    <property type="match status" value="1"/>
</dbReference>
<proteinExistence type="predicted"/>
<evidence type="ECO:0000313" key="2">
    <source>
        <dbReference type="EMBL" id="TVU50717.1"/>
    </source>
</evidence>
<feature type="region of interest" description="Disordered" evidence="1">
    <location>
        <begin position="83"/>
        <end position="111"/>
    </location>
</feature>
<sequence>ECYPRNICLVLKKRKKRKLEDQFIESQKSAIRKFFPSILVSSDNPNELGDSSNAQQKQGPLMLENASLYATFNEEIQNTDARDNEDFQHSSPAENTNVDEQETSPFSPAENTNEASLFSIFDPRTWDSLDNKKRDILVEKGHVREYNLKFPVDSINRHLLFLYKCNQLNIINFYLFATTLSHITSILYHTPSLQEYVFQSSDLCYTSLLAYCAPLPTKLLLQTGKAACVKHMCSASDGSMDWKDLGERLIHHEGRIEHVTNMNTWNELRLRKENWRQVLIIIVSTVKFLGKQNFSFRGTNEKVYQDYNGCGRRQWG</sequence>
<dbReference type="Proteomes" id="UP000324897">
    <property type="component" value="Chromosome 6"/>
</dbReference>
<reference evidence="2 3" key="1">
    <citation type="journal article" date="2019" name="Sci. Rep.">
        <title>A high-quality genome of Eragrostis curvula grass provides insights into Poaceae evolution and supports new strategies to enhance forage quality.</title>
        <authorList>
            <person name="Carballo J."/>
            <person name="Santos B.A.C.M."/>
            <person name="Zappacosta D."/>
            <person name="Garbus I."/>
            <person name="Selva J.P."/>
            <person name="Gallo C.A."/>
            <person name="Diaz A."/>
            <person name="Albertini E."/>
            <person name="Caccamo M."/>
            <person name="Echenique V."/>
        </authorList>
    </citation>
    <scope>NUCLEOTIDE SEQUENCE [LARGE SCALE GENOMIC DNA]</scope>
    <source>
        <strain evidence="3">cv. Victoria</strain>
        <tissue evidence="2">Leaf</tissue>
    </source>
</reference>
<feature type="non-terminal residue" evidence="2">
    <location>
        <position position="1"/>
    </location>
</feature>
<accession>A0A5J9WS22</accession>
<feature type="non-terminal residue" evidence="2">
    <location>
        <position position="316"/>
    </location>
</feature>
<protein>
    <submittedName>
        <fullName evidence="2">Uncharacterized protein</fullName>
    </submittedName>
</protein>
<evidence type="ECO:0000256" key="1">
    <source>
        <dbReference type="SAM" id="MobiDB-lite"/>
    </source>
</evidence>
<organism evidence="2 3">
    <name type="scientific">Eragrostis curvula</name>
    <name type="common">weeping love grass</name>
    <dbReference type="NCBI Taxonomy" id="38414"/>
    <lineage>
        <taxon>Eukaryota</taxon>
        <taxon>Viridiplantae</taxon>
        <taxon>Streptophyta</taxon>
        <taxon>Embryophyta</taxon>
        <taxon>Tracheophyta</taxon>
        <taxon>Spermatophyta</taxon>
        <taxon>Magnoliopsida</taxon>
        <taxon>Liliopsida</taxon>
        <taxon>Poales</taxon>
        <taxon>Poaceae</taxon>
        <taxon>PACMAD clade</taxon>
        <taxon>Chloridoideae</taxon>
        <taxon>Eragrostideae</taxon>
        <taxon>Eragrostidinae</taxon>
        <taxon>Eragrostis</taxon>
    </lineage>
</organism>
<dbReference type="OrthoDB" id="10066376at2759"/>
<gene>
    <name evidence="2" type="ORF">EJB05_02104</name>
</gene>